<dbReference type="Gene3D" id="2.40.160.100">
    <property type="match status" value="1"/>
</dbReference>
<organism evidence="2 3">
    <name type="scientific">Sphingomonas echinoides</name>
    <dbReference type="NCBI Taxonomy" id="59803"/>
    <lineage>
        <taxon>Bacteria</taxon>
        <taxon>Pseudomonadati</taxon>
        <taxon>Pseudomonadota</taxon>
        <taxon>Alphaproteobacteria</taxon>
        <taxon>Sphingomonadales</taxon>
        <taxon>Sphingomonadaceae</taxon>
        <taxon>Sphingomonas</taxon>
    </lineage>
</organism>
<comment type="caution">
    <text evidence="2">The sequence shown here is derived from an EMBL/GenBank/DDBJ whole genome shotgun (WGS) entry which is preliminary data.</text>
</comment>
<name>A0ABU4PKF0_9SPHN</name>
<dbReference type="Pfam" id="PF13372">
    <property type="entry name" value="Alginate_exp"/>
    <property type="match status" value="1"/>
</dbReference>
<accession>A0ABU4PKF0</accession>
<sequence length="447" mass="48899">MRGLLTFTVLVAAVPAHGQVLPRAQDGVDVSANIRLRYETIDGEARANVPADEASTQLRTIVHGTYRTGPLTLGGTLADSRALDAPTRSALSTNEVNTLEPIEAFVGLDVGDATRKGLFGHLTLGRQTAELRSRRLIARDDYRNTATSFTGARFDIADGERWNLTVFYFLPQQRLPDDAAGLRSGRIALDREGVDTRIWGATVARPTLLGRIAGDVGVYRFEERDRPGQATRDRHLTTLTARVVAPPSPGHSDGEIEVMRQTGTISASVAGNAAWLPVIAWFAHASVGHQWKTAWTPHFAVEGDYASGDRRDGSYRRFDTLYGMRRGDFAPAGLYNAVTRSNVVSLGPRLEVTPSRRLDAMLSVKKLWLASARDAFASTAVVDATGKSGRDAGWQSDARLRFWAIPKRLQLEADGVWLAKGRFLTEAPNRSNDHDTLYLSLNASAFF</sequence>
<evidence type="ECO:0000313" key="3">
    <source>
        <dbReference type="Proteomes" id="UP001279660"/>
    </source>
</evidence>
<dbReference type="Proteomes" id="UP001279660">
    <property type="component" value="Unassembled WGS sequence"/>
</dbReference>
<feature type="domain" description="Alginate export" evidence="1">
    <location>
        <begin position="30"/>
        <end position="433"/>
    </location>
</feature>
<evidence type="ECO:0000259" key="1">
    <source>
        <dbReference type="Pfam" id="PF13372"/>
    </source>
</evidence>
<proteinExistence type="predicted"/>
<dbReference type="InterPro" id="IPR025388">
    <property type="entry name" value="Alginate_export_dom"/>
</dbReference>
<dbReference type="EMBL" id="JAWXXV010000001">
    <property type="protein sequence ID" value="MDX5984454.1"/>
    <property type="molecule type" value="Genomic_DNA"/>
</dbReference>
<protein>
    <submittedName>
        <fullName evidence="2">Alginate export family protein</fullName>
    </submittedName>
</protein>
<gene>
    <name evidence="2" type="ORF">SIL82_09280</name>
</gene>
<evidence type="ECO:0000313" key="2">
    <source>
        <dbReference type="EMBL" id="MDX5984454.1"/>
    </source>
</evidence>
<reference evidence="2 3" key="1">
    <citation type="submission" date="2023-11" db="EMBL/GenBank/DDBJ databases">
        <title>MicrobeMod: A computational toolkit for identifying prokaryotic methylation and restriction-modification with nanopore sequencing.</title>
        <authorList>
            <person name="Crits-Christoph A."/>
            <person name="Kang S.C."/>
            <person name="Lee H."/>
            <person name="Ostrov N."/>
        </authorList>
    </citation>
    <scope>NUCLEOTIDE SEQUENCE [LARGE SCALE GENOMIC DNA]</scope>
    <source>
        <strain evidence="2 3">ATCC 14820</strain>
    </source>
</reference>
<dbReference type="InterPro" id="IPR053728">
    <property type="entry name" value="Alginate_Permeability_Chnl"/>
</dbReference>
<keyword evidence="3" id="KW-1185">Reference proteome</keyword>
<dbReference type="RefSeq" id="WP_010403295.1">
    <property type="nucleotide sequence ID" value="NZ_JAWXXV010000001.1"/>
</dbReference>